<dbReference type="SUPFAM" id="SSF55920">
    <property type="entry name" value="Creatinase/aminopeptidase"/>
    <property type="match status" value="1"/>
</dbReference>
<comment type="catalytic activity">
    <reaction evidence="15">
        <text>Xaa-L-Pro dipeptide + H2O = an L-alpha-amino acid + L-proline</text>
        <dbReference type="Rhea" id="RHEA:76407"/>
        <dbReference type="ChEBI" id="CHEBI:15377"/>
        <dbReference type="ChEBI" id="CHEBI:59869"/>
        <dbReference type="ChEBI" id="CHEBI:60039"/>
        <dbReference type="ChEBI" id="CHEBI:195196"/>
        <dbReference type="EC" id="3.4.13.9"/>
    </reaction>
</comment>
<organism evidence="17">
    <name type="scientific">Amblyomma aureolatum</name>
    <dbReference type="NCBI Taxonomy" id="187763"/>
    <lineage>
        <taxon>Eukaryota</taxon>
        <taxon>Metazoa</taxon>
        <taxon>Ecdysozoa</taxon>
        <taxon>Arthropoda</taxon>
        <taxon>Chelicerata</taxon>
        <taxon>Arachnida</taxon>
        <taxon>Acari</taxon>
        <taxon>Parasitiformes</taxon>
        <taxon>Ixodida</taxon>
        <taxon>Ixodoidea</taxon>
        <taxon>Ixodidae</taxon>
        <taxon>Amblyomminae</taxon>
        <taxon>Amblyomma</taxon>
    </lineage>
</organism>
<dbReference type="InterPro" id="IPR007865">
    <property type="entry name" value="Aminopep_P_N"/>
</dbReference>
<keyword evidence="3" id="KW-0645">Protease</keyword>
<dbReference type="SMART" id="SM01011">
    <property type="entry name" value="AMP_N"/>
    <property type="match status" value="1"/>
</dbReference>
<evidence type="ECO:0000313" key="17">
    <source>
        <dbReference type="EMBL" id="JAT98706.1"/>
    </source>
</evidence>
<keyword evidence="7" id="KW-0482">Metalloprotease</keyword>
<evidence type="ECO:0000256" key="1">
    <source>
        <dbReference type="ARBA" id="ARBA00001936"/>
    </source>
</evidence>
<dbReference type="InterPro" id="IPR036005">
    <property type="entry name" value="Creatinase/aminopeptidase-like"/>
</dbReference>
<dbReference type="EMBL" id="GFAC01000482">
    <property type="protein sequence ID" value="JAT98706.1"/>
    <property type="molecule type" value="mRNA"/>
</dbReference>
<protein>
    <recommendedName>
        <fullName evidence="11">Xaa-Pro dipeptidase</fullName>
        <ecNumber evidence="10">3.4.13.9</ecNumber>
    </recommendedName>
    <alternativeName>
        <fullName evidence="14">Imidodipeptidase</fullName>
    </alternativeName>
    <alternativeName>
        <fullName evidence="12">Peptidase D</fullName>
    </alternativeName>
    <alternativeName>
        <fullName evidence="13">Proline dipeptidase</fullName>
    </alternativeName>
</protein>
<proteinExistence type="evidence at transcript level"/>
<dbReference type="GO" id="GO:0070006">
    <property type="term" value="F:metalloaminopeptidase activity"/>
    <property type="evidence" value="ECO:0007669"/>
    <property type="project" value="InterPro"/>
</dbReference>
<dbReference type="SUPFAM" id="SSF53092">
    <property type="entry name" value="Creatinase/prolidase N-terminal domain"/>
    <property type="match status" value="1"/>
</dbReference>
<evidence type="ECO:0000256" key="11">
    <source>
        <dbReference type="ARBA" id="ARBA00044141"/>
    </source>
</evidence>
<evidence type="ECO:0000256" key="13">
    <source>
        <dbReference type="ARBA" id="ARBA00044284"/>
    </source>
</evidence>
<evidence type="ECO:0000256" key="7">
    <source>
        <dbReference type="ARBA" id="ARBA00023049"/>
    </source>
</evidence>
<dbReference type="Pfam" id="PF05195">
    <property type="entry name" value="AMP_N"/>
    <property type="match status" value="1"/>
</dbReference>
<dbReference type="Pfam" id="PF00557">
    <property type="entry name" value="Peptidase_M24"/>
    <property type="match status" value="1"/>
</dbReference>
<evidence type="ECO:0000256" key="6">
    <source>
        <dbReference type="ARBA" id="ARBA00022997"/>
    </source>
</evidence>
<reference evidence="17" key="1">
    <citation type="journal article" date="2017" name="Front. Cell. Infect. Microbiol.">
        <title>The Distinct Transcriptional Response of the Midgut of Amblyomma sculptum and Amblyomma aureolatum Ticks to Rickettsia rickettsii Correlates to Their Differences in Susceptibility to Infection.</title>
        <authorList>
            <person name="Martins L.A."/>
            <person name="Galletti M.F.B.M."/>
            <person name="Ribeiro J.M."/>
            <person name="Fujita A."/>
            <person name="Costa F.B."/>
            <person name="Labruna M.B."/>
            <person name="Daffre S."/>
            <person name="Fogaca A.C."/>
        </authorList>
    </citation>
    <scope>NUCLEOTIDE SEQUENCE</scope>
</reference>
<keyword evidence="6" id="KW-0224">Dipeptidase</keyword>
<evidence type="ECO:0000256" key="4">
    <source>
        <dbReference type="ARBA" id="ARBA00022723"/>
    </source>
</evidence>
<dbReference type="GO" id="GO:0030145">
    <property type="term" value="F:manganese ion binding"/>
    <property type="evidence" value="ECO:0007669"/>
    <property type="project" value="InterPro"/>
</dbReference>
<dbReference type="GO" id="GO:0006508">
    <property type="term" value="P:proteolysis"/>
    <property type="evidence" value="ECO:0007669"/>
    <property type="project" value="UniProtKB-KW"/>
</dbReference>
<dbReference type="InterPro" id="IPR029149">
    <property type="entry name" value="Creatin/AminoP/Spt16_N"/>
</dbReference>
<evidence type="ECO:0000256" key="5">
    <source>
        <dbReference type="ARBA" id="ARBA00022801"/>
    </source>
</evidence>
<sequence length="486" mass="53584">MPSSSGVSFTRGPHTHGVPRELHALNRRRLCDKLRGIGGDDAGSFVVLQGGESTTVYCSDKEPVFRQESYFHWAFGVEEPDYFGAIDVAQNRAYLFMPRLPSSYAVWMGRLQTPEDVRARYGVDEVFYADTMADSLRAKGARTLLTLRGRNSDSGKMSTEAKFTGMEDGFKVDAGPLFEAMAELRVFKTPLELEVLRYANRVSSEAHKEVMRRIRPGIFEYQLESLFLHKCYGDGGARHVSYTCICCAGNNGAVLHYGHAGAPNDSPIADGDICLFDMGCEYYCYTSDITCSFPANGRFTADQRGVYEAVLSGSRAVLDAIRPGVSWVDMHKLAERRMLEGLRSMGLLKGDVDAMMEARLGATFMPHGLGHLMGLDVHDVGGYLSGAPPRPSEPGLRSLRTARTLHAGMVLTVEPGCYFIDTLLDEALRSPKLSPFLVPEVLSRFRGFGGVRIEDDVLITADGHEMLTQVPRTVEEIEALMAEGRC</sequence>
<dbReference type="AlphaFoldDB" id="A0A1E1XHZ7"/>
<evidence type="ECO:0000256" key="14">
    <source>
        <dbReference type="ARBA" id="ARBA00044351"/>
    </source>
</evidence>
<dbReference type="PANTHER" id="PTHR48480:SF2">
    <property type="entry name" value="PEPTIDASE D"/>
    <property type="match status" value="1"/>
</dbReference>
<keyword evidence="8" id="KW-0464">Manganese</keyword>
<evidence type="ECO:0000256" key="12">
    <source>
        <dbReference type="ARBA" id="ARBA00044252"/>
    </source>
</evidence>
<evidence type="ECO:0000256" key="15">
    <source>
        <dbReference type="ARBA" id="ARBA00048994"/>
    </source>
</evidence>
<dbReference type="FunFam" id="3.90.230.10:FF:000002">
    <property type="entry name" value="Xaa-Pro aminopeptidase 3"/>
    <property type="match status" value="1"/>
</dbReference>
<dbReference type="Gene3D" id="3.40.350.10">
    <property type="entry name" value="Creatinase/prolidase N-terminal domain"/>
    <property type="match status" value="1"/>
</dbReference>
<dbReference type="EC" id="3.4.13.9" evidence="10"/>
<comment type="subunit">
    <text evidence="2">Homodimer.</text>
</comment>
<evidence type="ECO:0000256" key="8">
    <source>
        <dbReference type="ARBA" id="ARBA00023211"/>
    </source>
</evidence>
<evidence type="ECO:0000256" key="3">
    <source>
        <dbReference type="ARBA" id="ARBA00022670"/>
    </source>
</evidence>
<dbReference type="CDD" id="cd01087">
    <property type="entry name" value="Prolidase"/>
    <property type="match status" value="1"/>
</dbReference>
<comment type="similarity">
    <text evidence="9">Belongs to the peptidase M24B family. Eukaryotic-type prolidase subfamily.</text>
</comment>
<keyword evidence="5" id="KW-0378">Hydrolase</keyword>
<evidence type="ECO:0000259" key="16">
    <source>
        <dbReference type="SMART" id="SM01011"/>
    </source>
</evidence>
<dbReference type="InterPro" id="IPR052433">
    <property type="entry name" value="X-Pro_dipept-like"/>
</dbReference>
<name>A0A1E1XHZ7_9ACAR</name>
<dbReference type="PANTHER" id="PTHR48480">
    <property type="match status" value="1"/>
</dbReference>
<feature type="domain" description="Aminopeptidase P N-terminal" evidence="16">
    <location>
        <begin position="18"/>
        <end position="155"/>
    </location>
</feature>
<evidence type="ECO:0000256" key="10">
    <source>
        <dbReference type="ARBA" id="ARBA00044051"/>
    </source>
</evidence>
<accession>A0A1E1XHZ7</accession>
<dbReference type="GO" id="GO:0102009">
    <property type="term" value="F:proline dipeptidase activity"/>
    <property type="evidence" value="ECO:0007669"/>
    <property type="project" value="UniProtKB-EC"/>
</dbReference>
<comment type="cofactor">
    <cofactor evidence="1">
        <name>Mn(2+)</name>
        <dbReference type="ChEBI" id="CHEBI:29035"/>
    </cofactor>
</comment>
<evidence type="ECO:0000256" key="9">
    <source>
        <dbReference type="ARBA" id="ARBA00043990"/>
    </source>
</evidence>
<keyword evidence="4" id="KW-0479">Metal-binding</keyword>
<dbReference type="InterPro" id="IPR000994">
    <property type="entry name" value="Pept_M24"/>
</dbReference>
<dbReference type="Gene3D" id="3.90.230.10">
    <property type="entry name" value="Creatinase/methionine aminopeptidase superfamily"/>
    <property type="match status" value="1"/>
</dbReference>
<evidence type="ECO:0000256" key="2">
    <source>
        <dbReference type="ARBA" id="ARBA00011738"/>
    </source>
</evidence>